<keyword evidence="2" id="KW-1185">Reference proteome</keyword>
<sequence length="456" mass="51817">MADNRDTTNIKDSFEKGRPRKHWKIWSSKNRKPEKNLPKSKHHFSQEFIPRELPQGPILVNNFNLGTGKGKEICKADKGKLRISNNPRLRKIREKEERLLEIAKSINTTSENSKLITSIMGLTRSRITRFSAKVNEDGHVLIDEDMIENGMEGDDPRLGKSTFGQASYANKVTGQKDNPGEDLNAGRGTTESRKHVQTQRPNHQTEMRHRNVTIGGKPMDTLESSRINEHKKPTIASPGNQEEKGRQGPIKQSGTMGNVSATGMQRNGHPNVTVTETSNRFMLLDEDGNDLNRDMGTASTDSREDISLVESNSRWARKQERNLNISYNQSLNQDQRIEAKRYILQRQIPDPEVLDVWPKQQLNYFKQLCHLYEYGEGFRWASYVREEELESDDANEGTSQHCEEVDSESDATATFMKEDNLIPDRTPSEGMHLADGVDQVQMDMDNAHAGNFGLEN</sequence>
<name>A0ACB9D345_9ASTR</name>
<reference evidence="2" key="1">
    <citation type="journal article" date="2022" name="Mol. Ecol. Resour.">
        <title>The genomes of chicory, endive, great burdock and yacon provide insights into Asteraceae palaeo-polyploidization history and plant inulin production.</title>
        <authorList>
            <person name="Fan W."/>
            <person name="Wang S."/>
            <person name="Wang H."/>
            <person name="Wang A."/>
            <person name="Jiang F."/>
            <person name="Liu H."/>
            <person name="Zhao H."/>
            <person name="Xu D."/>
            <person name="Zhang Y."/>
        </authorList>
    </citation>
    <scope>NUCLEOTIDE SEQUENCE [LARGE SCALE GENOMIC DNA]</scope>
    <source>
        <strain evidence="2">cv. Yunnan</strain>
    </source>
</reference>
<gene>
    <name evidence="1" type="ORF">L1987_58666</name>
</gene>
<evidence type="ECO:0000313" key="1">
    <source>
        <dbReference type="EMBL" id="KAI3741002.1"/>
    </source>
</evidence>
<dbReference type="Proteomes" id="UP001056120">
    <property type="component" value="Linkage Group LG20"/>
</dbReference>
<organism evidence="1 2">
    <name type="scientific">Smallanthus sonchifolius</name>
    <dbReference type="NCBI Taxonomy" id="185202"/>
    <lineage>
        <taxon>Eukaryota</taxon>
        <taxon>Viridiplantae</taxon>
        <taxon>Streptophyta</taxon>
        <taxon>Embryophyta</taxon>
        <taxon>Tracheophyta</taxon>
        <taxon>Spermatophyta</taxon>
        <taxon>Magnoliopsida</taxon>
        <taxon>eudicotyledons</taxon>
        <taxon>Gunneridae</taxon>
        <taxon>Pentapetalae</taxon>
        <taxon>asterids</taxon>
        <taxon>campanulids</taxon>
        <taxon>Asterales</taxon>
        <taxon>Asteraceae</taxon>
        <taxon>Asteroideae</taxon>
        <taxon>Heliantheae alliance</taxon>
        <taxon>Millerieae</taxon>
        <taxon>Smallanthus</taxon>
    </lineage>
</organism>
<reference evidence="1 2" key="2">
    <citation type="journal article" date="2022" name="Mol. Ecol. Resour.">
        <title>The genomes of chicory, endive, great burdock and yacon provide insights into Asteraceae paleo-polyploidization history and plant inulin production.</title>
        <authorList>
            <person name="Fan W."/>
            <person name="Wang S."/>
            <person name="Wang H."/>
            <person name="Wang A."/>
            <person name="Jiang F."/>
            <person name="Liu H."/>
            <person name="Zhao H."/>
            <person name="Xu D."/>
            <person name="Zhang Y."/>
        </authorList>
    </citation>
    <scope>NUCLEOTIDE SEQUENCE [LARGE SCALE GENOMIC DNA]</scope>
    <source>
        <strain evidence="2">cv. Yunnan</strain>
        <tissue evidence="1">Leaves</tissue>
    </source>
</reference>
<dbReference type="EMBL" id="CM042037">
    <property type="protein sequence ID" value="KAI3741002.1"/>
    <property type="molecule type" value="Genomic_DNA"/>
</dbReference>
<evidence type="ECO:0000313" key="2">
    <source>
        <dbReference type="Proteomes" id="UP001056120"/>
    </source>
</evidence>
<comment type="caution">
    <text evidence="1">The sequence shown here is derived from an EMBL/GenBank/DDBJ whole genome shotgun (WGS) entry which is preliminary data.</text>
</comment>
<protein>
    <submittedName>
        <fullName evidence="1">Uncharacterized protein</fullName>
    </submittedName>
</protein>
<proteinExistence type="predicted"/>
<accession>A0ACB9D345</accession>